<evidence type="ECO:0000259" key="4">
    <source>
        <dbReference type="PROSITE" id="PS51118"/>
    </source>
</evidence>
<keyword evidence="1" id="KW-0805">Transcription regulation</keyword>
<name>A0A1I5HRP6_9PSEU</name>
<dbReference type="EMBL" id="FOWC01000002">
    <property type="protein sequence ID" value="SFO50491.1"/>
    <property type="molecule type" value="Genomic_DNA"/>
</dbReference>
<dbReference type="PANTHER" id="PTHR33204:SF18">
    <property type="entry name" value="TRANSCRIPTIONAL REGULATORY PROTEIN"/>
    <property type="match status" value="1"/>
</dbReference>
<accession>A0A1I5HRP6</accession>
<sequence length="167" mass="18444">MSKARGHSPADPVHRPEMACSLERALDLVANRSTWLILREIFYGTNRFLKLVEKTGLSTPVVADRLRRMTATGLVRKVAYQDPGRRARESYVFERPGLELMPALFALTQWGDRYLSDAGGPVAPVHAGCGSAIWVVPMCDDGHVVEPDEIGVALSRMFEPEVVSRPG</sequence>
<gene>
    <name evidence="5" type="ORF">SAMN05421854_10214</name>
</gene>
<protein>
    <submittedName>
        <fullName evidence="5">DNA-binding transcriptional regulator, HxlR family</fullName>
    </submittedName>
</protein>
<dbReference type="Pfam" id="PF01638">
    <property type="entry name" value="HxlR"/>
    <property type="match status" value="1"/>
</dbReference>
<reference evidence="6" key="1">
    <citation type="submission" date="2016-10" db="EMBL/GenBank/DDBJ databases">
        <authorList>
            <person name="Varghese N."/>
            <person name="Submissions S."/>
        </authorList>
    </citation>
    <scope>NUCLEOTIDE SEQUENCE [LARGE SCALE GENOMIC DNA]</scope>
    <source>
        <strain evidence="6">DSM 44637</strain>
    </source>
</reference>
<dbReference type="InterPro" id="IPR036390">
    <property type="entry name" value="WH_DNA-bd_sf"/>
</dbReference>
<evidence type="ECO:0000256" key="3">
    <source>
        <dbReference type="ARBA" id="ARBA00023163"/>
    </source>
</evidence>
<dbReference type="PROSITE" id="PS51118">
    <property type="entry name" value="HTH_HXLR"/>
    <property type="match status" value="1"/>
</dbReference>
<dbReference type="RefSeq" id="WP_093572802.1">
    <property type="nucleotide sequence ID" value="NZ_FOWC01000002.1"/>
</dbReference>
<evidence type="ECO:0000313" key="6">
    <source>
        <dbReference type="Proteomes" id="UP000199137"/>
    </source>
</evidence>
<dbReference type="GO" id="GO:0003677">
    <property type="term" value="F:DNA binding"/>
    <property type="evidence" value="ECO:0007669"/>
    <property type="project" value="UniProtKB-KW"/>
</dbReference>
<evidence type="ECO:0000313" key="5">
    <source>
        <dbReference type="EMBL" id="SFO50491.1"/>
    </source>
</evidence>
<dbReference type="OrthoDB" id="5181972at2"/>
<dbReference type="STRING" id="112413.SAMN05421854_10214"/>
<feature type="domain" description="HTH hxlR-type" evidence="4">
    <location>
        <begin position="20"/>
        <end position="119"/>
    </location>
</feature>
<keyword evidence="3" id="KW-0804">Transcription</keyword>
<dbReference type="SUPFAM" id="SSF46785">
    <property type="entry name" value="Winged helix' DNA-binding domain"/>
    <property type="match status" value="1"/>
</dbReference>
<dbReference type="Gene3D" id="1.10.10.10">
    <property type="entry name" value="Winged helix-like DNA-binding domain superfamily/Winged helix DNA-binding domain"/>
    <property type="match status" value="1"/>
</dbReference>
<organism evidence="5 6">
    <name type="scientific">Amycolatopsis rubida</name>
    <dbReference type="NCBI Taxonomy" id="112413"/>
    <lineage>
        <taxon>Bacteria</taxon>
        <taxon>Bacillati</taxon>
        <taxon>Actinomycetota</taxon>
        <taxon>Actinomycetes</taxon>
        <taxon>Pseudonocardiales</taxon>
        <taxon>Pseudonocardiaceae</taxon>
        <taxon>Amycolatopsis</taxon>
    </lineage>
</organism>
<dbReference type="Proteomes" id="UP000199137">
    <property type="component" value="Unassembled WGS sequence"/>
</dbReference>
<evidence type="ECO:0000256" key="1">
    <source>
        <dbReference type="ARBA" id="ARBA00023015"/>
    </source>
</evidence>
<dbReference type="InterPro" id="IPR002577">
    <property type="entry name" value="HTH_HxlR"/>
</dbReference>
<evidence type="ECO:0000256" key="2">
    <source>
        <dbReference type="ARBA" id="ARBA00023125"/>
    </source>
</evidence>
<dbReference type="AlphaFoldDB" id="A0A1I5HRP6"/>
<keyword evidence="2 5" id="KW-0238">DNA-binding</keyword>
<dbReference type="PANTHER" id="PTHR33204">
    <property type="entry name" value="TRANSCRIPTIONAL REGULATOR, MARR FAMILY"/>
    <property type="match status" value="1"/>
</dbReference>
<proteinExistence type="predicted"/>
<dbReference type="InterPro" id="IPR036388">
    <property type="entry name" value="WH-like_DNA-bd_sf"/>
</dbReference>